<evidence type="ECO:0000313" key="10">
    <source>
        <dbReference type="EMBL" id="RCL73186.1"/>
    </source>
</evidence>
<organism evidence="10 11">
    <name type="scientific">PS1 clade bacterium</name>
    <dbReference type="NCBI Taxonomy" id="2175152"/>
    <lineage>
        <taxon>Bacteria</taxon>
        <taxon>Pseudomonadati</taxon>
        <taxon>Pseudomonadota</taxon>
        <taxon>Alphaproteobacteria</taxon>
        <taxon>PS1 clade</taxon>
    </lineage>
</organism>
<dbReference type="CDD" id="cd01415">
    <property type="entry name" value="SAICAR_synt_PurC"/>
    <property type="match status" value="1"/>
</dbReference>
<evidence type="ECO:0000256" key="5">
    <source>
        <dbReference type="ARBA" id="ARBA00022755"/>
    </source>
</evidence>
<name>A0A368DPD3_9PROT</name>
<dbReference type="Proteomes" id="UP000253570">
    <property type="component" value="Unassembled WGS sequence"/>
</dbReference>
<dbReference type="HAMAP" id="MF_00137">
    <property type="entry name" value="SAICAR_synth"/>
    <property type="match status" value="1"/>
</dbReference>
<comment type="similarity">
    <text evidence="2 8">Belongs to the SAICAR synthetase family.</text>
</comment>
<dbReference type="PROSITE" id="PS01058">
    <property type="entry name" value="SAICAR_SYNTHETASE_2"/>
    <property type="match status" value="1"/>
</dbReference>
<evidence type="ECO:0000256" key="3">
    <source>
        <dbReference type="ARBA" id="ARBA00022598"/>
    </source>
</evidence>
<protein>
    <recommendedName>
        <fullName evidence="8">Phosphoribosylaminoimidazole-succinocarboxamide synthase</fullName>
        <ecNumber evidence="8">6.3.2.6</ecNumber>
    </recommendedName>
    <alternativeName>
        <fullName evidence="8">SAICAR synthetase</fullName>
    </alternativeName>
</protein>
<evidence type="ECO:0000256" key="4">
    <source>
        <dbReference type="ARBA" id="ARBA00022741"/>
    </source>
</evidence>
<keyword evidence="4 8" id="KW-0547">Nucleotide-binding</keyword>
<dbReference type="UniPathway" id="UPA00074">
    <property type="reaction ID" value="UER00131"/>
</dbReference>
<dbReference type="AlphaFoldDB" id="A0A368DPD3"/>
<dbReference type="PROSITE" id="PS01057">
    <property type="entry name" value="SAICAR_SYNTHETASE_1"/>
    <property type="match status" value="1"/>
</dbReference>
<reference evidence="10 11" key="1">
    <citation type="journal article" date="2018" name="Microbiome">
        <title>Fine metagenomic profile of the Mediterranean stratified and mixed water columns revealed by assembly and recruitment.</title>
        <authorList>
            <person name="Haro-Moreno J.M."/>
            <person name="Lopez-Perez M."/>
            <person name="De La Torre J.R."/>
            <person name="Picazo A."/>
            <person name="Camacho A."/>
            <person name="Rodriguez-Valera F."/>
        </authorList>
    </citation>
    <scope>NUCLEOTIDE SEQUENCE [LARGE SCALE GENOMIC DNA]</scope>
    <source>
        <strain evidence="10">MED-G57</strain>
    </source>
</reference>
<evidence type="ECO:0000256" key="2">
    <source>
        <dbReference type="ARBA" id="ARBA00010190"/>
    </source>
</evidence>
<dbReference type="Pfam" id="PF01259">
    <property type="entry name" value="SAICAR_synt"/>
    <property type="match status" value="1"/>
</dbReference>
<dbReference type="InterPro" id="IPR001636">
    <property type="entry name" value="SAICAR_synth"/>
</dbReference>
<dbReference type="PANTHER" id="PTHR43599">
    <property type="entry name" value="MULTIFUNCTIONAL PROTEIN ADE2"/>
    <property type="match status" value="1"/>
</dbReference>
<dbReference type="GO" id="GO:0004639">
    <property type="term" value="F:phosphoribosylaminoimidazolesuccinocarboxamide synthase activity"/>
    <property type="evidence" value="ECO:0007669"/>
    <property type="project" value="UniProtKB-UniRule"/>
</dbReference>
<keyword evidence="5 8" id="KW-0658">Purine biosynthesis</keyword>
<dbReference type="PANTHER" id="PTHR43599:SF3">
    <property type="entry name" value="SI:DKEY-6E2.2"/>
    <property type="match status" value="1"/>
</dbReference>
<comment type="pathway">
    <text evidence="1 8">Purine metabolism; IMP biosynthesis via de novo pathway; 5-amino-1-(5-phospho-D-ribosyl)imidazole-4-carboxamide from 5-amino-1-(5-phospho-D-ribosyl)imidazole-4-carboxylate: step 1/2.</text>
</comment>
<gene>
    <name evidence="8" type="primary">purC</name>
    <name evidence="10" type="ORF">DBW71_04385</name>
</gene>
<dbReference type="FunFam" id="3.30.470.20:FF:000006">
    <property type="entry name" value="Phosphoribosylaminoimidazole-succinocarboxamide synthase"/>
    <property type="match status" value="1"/>
</dbReference>
<accession>A0A368DPD3</accession>
<evidence type="ECO:0000259" key="9">
    <source>
        <dbReference type="Pfam" id="PF01259"/>
    </source>
</evidence>
<feature type="domain" description="SAICAR synthetase/ADE2 N-terminal" evidence="9">
    <location>
        <begin position="5"/>
        <end position="234"/>
    </location>
</feature>
<evidence type="ECO:0000256" key="7">
    <source>
        <dbReference type="ARBA" id="ARBA00048475"/>
    </source>
</evidence>
<dbReference type="InterPro" id="IPR033934">
    <property type="entry name" value="SAICAR_synt_PurC"/>
</dbReference>
<dbReference type="InterPro" id="IPR050089">
    <property type="entry name" value="SAICAR_synthetase"/>
</dbReference>
<keyword evidence="6 8" id="KW-0067">ATP-binding</keyword>
<dbReference type="EC" id="6.3.2.6" evidence="8"/>
<dbReference type="GO" id="GO:0005829">
    <property type="term" value="C:cytosol"/>
    <property type="evidence" value="ECO:0007669"/>
    <property type="project" value="TreeGrafter"/>
</dbReference>
<comment type="catalytic activity">
    <reaction evidence="7 8">
        <text>5-amino-1-(5-phospho-D-ribosyl)imidazole-4-carboxylate + L-aspartate + ATP = (2S)-2-[5-amino-1-(5-phospho-beta-D-ribosyl)imidazole-4-carboxamido]succinate + ADP + phosphate + 2 H(+)</text>
        <dbReference type="Rhea" id="RHEA:22628"/>
        <dbReference type="ChEBI" id="CHEBI:15378"/>
        <dbReference type="ChEBI" id="CHEBI:29991"/>
        <dbReference type="ChEBI" id="CHEBI:30616"/>
        <dbReference type="ChEBI" id="CHEBI:43474"/>
        <dbReference type="ChEBI" id="CHEBI:58443"/>
        <dbReference type="ChEBI" id="CHEBI:77657"/>
        <dbReference type="ChEBI" id="CHEBI:456216"/>
        <dbReference type="EC" id="6.3.2.6"/>
    </reaction>
</comment>
<comment type="caution">
    <text evidence="10">The sequence shown here is derived from an EMBL/GenBank/DDBJ whole genome shotgun (WGS) entry which is preliminary data.</text>
</comment>
<dbReference type="EMBL" id="QOQD01000009">
    <property type="protein sequence ID" value="RCL73186.1"/>
    <property type="molecule type" value="Genomic_DNA"/>
</dbReference>
<evidence type="ECO:0000256" key="1">
    <source>
        <dbReference type="ARBA" id="ARBA00004672"/>
    </source>
</evidence>
<dbReference type="Gene3D" id="3.30.200.20">
    <property type="entry name" value="Phosphorylase Kinase, domain 1"/>
    <property type="match status" value="1"/>
</dbReference>
<evidence type="ECO:0000313" key="11">
    <source>
        <dbReference type="Proteomes" id="UP000253570"/>
    </source>
</evidence>
<dbReference type="GO" id="GO:0006189">
    <property type="term" value="P:'de novo' IMP biosynthetic process"/>
    <property type="evidence" value="ECO:0007669"/>
    <property type="project" value="UniProtKB-UniRule"/>
</dbReference>
<keyword evidence="3 8" id="KW-0436">Ligase</keyword>
<dbReference type="GO" id="GO:0005524">
    <property type="term" value="F:ATP binding"/>
    <property type="evidence" value="ECO:0007669"/>
    <property type="project" value="UniProtKB-KW"/>
</dbReference>
<sequence>MKKNKIYEGKAKILYKGPEPGTLIQHFKDNATANNNEKMEIFEGKGVINNRISEHIFTLLSAIDIPNHFIKRLNMREQLIHEVDIIPLEVVVRNTAAGSLTKRLGIPNGEKLSRPLIEFYLKDDALQDPIVSEEHVVTFGWANQNELDDISSLAFRINDFLIGYFSALKIQLIDFKIEFGRIFKSEEFHIILADEISPDSCRLWDFETKAKLDKDVFRESSGNLLDGYSEVARRMGLINVNEISKNSKPTLIKG</sequence>
<dbReference type="GO" id="GO:0009236">
    <property type="term" value="P:cobalamin biosynthetic process"/>
    <property type="evidence" value="ECO:0007669"/>
    <property type="project" value="InterPro"/>
</dbReference>
<dbReference type="InterPro" id="IPR028923">
    <property type="entry name" value="SAICAR_synt/ADE2_N"/>
</dbReference>
<dbReference type="Gene3D" id="3.30.470.20">
    <property type="entry name" value="ATP-grasp fold, B domain"/>
    <property type="match status" value="1"/>
</dbReference>
<evidence type="ECO:0000256" key="8">
    <source>
        <dbReference type="HAMAP-Rule" id="MF_00137"/>
    </source>
</evidence>
<dbReference type="InterPro" id="IPR018236">
    <property type="entry name" value="SAICAR_synthetase_CS"/>
</dbReference>
<proteinExistence type="inferred from homology"/>
<dbReference type="SUPFAM" id="SSF56104">
    <property type="entry name" value="SAICAR synthase-like"/>
    <property type="match status" value="1"/>
</dbReference>
<evidence type="ECO:0000256" key="6">
    <source>
        <dbReference type="ARBA" id="ARBA00022840"/>
    </source>
</evidence>
<dbReference type="NCBIfam" id="TIGR00081">
    <property type="entry name" value="purC"/>
    <property type="match status" value="1"/>
</dbReference>